<feature type="domain" description="Reverse transcriptase Ty1/copia-type" evidence="2">
    <location>
        <begin position="13"/>
        <end position="77"/>
    </location>
</feature>
<proteinExistence type="predicted"/>
<evidence type="ECO:0000256" key="1">
    <source>
        <dbReference type="SAM" id="MobiDB-lite"/>
    </source>
</evidence>
<name>A0A6L2KPC6_TANCI</name>
<dbReference type="AlphaFoldDB" id="A0A6L2KPC6"/>
<protein>
    <submittedName>
        <fullName evidence="3">Retrovirus-related Pol polyprotein from transposon TNT 1-94</fullName>
    </submittedName>
</protein>
<evidence type="ECO:0000313" key="3">
    <source>
        <dbReference type="EMBL" id="GEU49754.1"/>
    </source>
</evidence>
<dbReference type="PANTHER" id="PTHR11439">
    <property type="entry name" value="GAG-POL-RELATED RETROTRANSPOSON"/>
    <property type="match status" value="1"/>
</dbReference>
<dbReference type="InterPro" id="IPR013103">
    <property type="entry name" value="RVT_2"/>
</dbReference>
<reference evidence="3" key="1">
    <citation type="journal article" date="2019" name="Sci. Rep.">
        <title>Draft genome of Tanacetum cinerariifolium, the natural source of mosquito coil.</title>
        <authorList>
            <person name="Yamashiro T."/>
            <person name="Shiraishi A."/>
            <person name="Satake H."/>
            <person name="Nakayama K."/>
        </authorList>
    </citation>
    <scope>NUCLEOTIDE SEQUENCE</scope>
</reference>
<dbReference type="PANTHER" id="PTHR11439:SF483">
    <property type="entry name" value="PEPTIDE SYNTHASE GLIP-LIKE, PUTATIVE (AFU_ORTHOLOGUE AFUA_3G12920)-RELATED"/>
    <property type="match status" value="1"/>
</dbReference>
<feature type="region of interest" description="Disordered" evidence="1">
    <location>
        <begin position="190"/>
        <end position="228"/>
    </location>
</feature>
<accession>A0A6L2KPC6</accession>
<comment type="caution">
    <text evidence="3">The sequence shown here is derived from an EMBL/GenBank/DDBJ whole genome shotgun (WGS) entry which is preliminary data.</text>
</comment>
<dbReference type="CDD" id="cd09272">
    <property type="entry name" value="RNase_HI_RT_Ty1"/>
    <property type="match status" value="1"/>
</dbReference>
<feature type="region of interest" description="Disordered" evidence="1">
    <location>
        <begin position="432"/>
        <end position="485"/>
    </location>
</feature>
<sequence>MDMEEQDRRGWVFIKNKASLVAQGYNQQEGIDYDETFALVARLEAIRIFLAYAAYMGFMVYKMDVKSVYLNDLISNSPHVSVLGLSYPKGSGFDLKSYSDSDYAGCNLDRKSTSGGCQILGGKLVCWSAKKQSFVAMSSTEAGKNRVSVLPKETMRAGLATLGLIDENDTSISSSDLEHCVVCHSVQSTNWQKDKEEENPPSFKPEASKIVKGSPPKEQATDSQPVEEPMVTVDITHSLGAFKLAEELSSMGDVTFEQLMDEYDHKQSVFQNMHEIDFDLRSMHDDEVESISGFEAADSNKEETKNTETKVSTKLEETVSIMVADVFEERMPELIWKLVRKTLWKEKDIVKDHLSYCGDKLDKGDVNLRDLINLMKDMVYLLDSASVFANLMLRGEKWEKEQPYVQETTSFEQTPSITEQVPPKSTTLVVHASEEKESEEKVSEEEPHSKRLKSNHLITKPAKHNLATKHISGTIHKQPIPDNLI</sequence>
<dbReference type="EMBL" id="BKCJ010002610">
    <property type="protein sequence ID" value="GEU49754.1"/>
    <property type="molecule type" value="Genomic_DNA"/>
</dbReference>
<feature type="compositionally biased region" description="Basic and acidic residues" evidence="1">
    <location>
        <begin position="432"/>
        <end position="449"/>
    </location>
</feature>
<gene>
    <name evidence="3" type="ORF">Tci_021732</name>
</gene>
<organism evidence="3">
    <name type="scientific">Tanacetum cinerariifolium</name>
    <name type="common">Dalmatian daisy</name>
    <name type="synonym">Chrysanthemum cinerariifolium</name>
    <dbReference type="NCBI Taxonomy" id="118510"/>
    <lineage>
        <taxon>Eukaryota</taxon>
        <taxon>Viridiplantae</taxon>
        <taxon>Streptophyta</taxon>
        <taxon>Embryophyta</taxon>
        <taxon>Tracheophyta</taxon>
        <taxon>Spermatophyta</taxon>
        <taxon>Magnoliopsida</taxon>
        <taxon>eudicotyledons</taxon>
        <taxon>Gunneridae</taxon>
        <taxon>Pentapetalae</taxon>
        <taxon>asterids</taxon>
        <taxon>campanulids</taxon>
        <taxon>Asterales</taxon>
        <taxon>Asteraceae</taxon>
        <taxon>Asteroideae</taxon>
        <taxon>Anthemideae</taxon>
        <taxon>Anthemidinae</taxon>
        <taxon>Tanacetum</taxon>
    </lineage>
</organism>
<evidence type="ECO:0000259" key="2">
    <source>
        <dbReference type="Pfam" id="PF07727"/>
    </source>
</evidence>
<dbReference type="Pfam" id="PF07727">
    <property type="entry name" value="RVT_2"/>
    <property type="match status" value="1"/>
</dbReference>